<proteinExistence type="predicted"/>
<dbReference type="EMBL" id="MKHE01000020">
    <property type="protein sequence ID" value="OWK05127.1"/>
    <property type="molecule type" value="Genomic_DNA"/>
</dbReference>
<reference evidence="1 2" key="1">
    <citation type="journal article" date="2018" name="Mol. Genet. Genomics">
        <title>The red deer Cervus elaphus genome CerEla1.0: sequencing, annotating, genes, and chromosomes.</title>
        <authorList>
            <person name="Bana N.A."/>
            <person name="Nyiri A."/>
            <person name="Nagy J."/>
            <person name="Frank K."/>
            <person name="Nagy T."/>
            <person name="Steger V."/>
            <person name="Schiller M."/>
            <person name="Lakatos P."/>
            <person name="Sugar L."/>
            <person name="Horn P."/>
            <person name="Barta E."/>
            <person name="Orosz L."/>
        </authorList>
    </citation>
    <scope>NUCLEOTIDE SEQUENCE [LARGE SCALE GENOMIC DNA]</scope>
    <source>
        <strain evidence="1">Hungarian</strain>
    </source>
</reference>
<evidence type="ECO:0000313" key="2">
    <source>
        <dbReference type="Proteomes" id="UP000242450"/>
    </source>
</evidence>
<name>A0A212CGJ0_CEREH</name>
<keyword evidence="2" id="KW-1185">Reference proteome</keyword>
<comment type="caution">
    <text evidence="1">The sequence shown here is derived from an EMBL/GenBank/DDBJ whole genome shotgun (WGS) entry which is preliminary data.</text>
</comment>
<dbReference type="Proteomes" id="UP000242450">
    <property type="component" value="Chromosome 20"/>
</dbReference>
<sequence length="60" mass="7292">MLQMVSCRTWRELCRRGEKRWSQRRLSEDTSMVPRRTWEKKASINLARQQDFSESPAQLH</sequence>
<evidence type="ECO:0000313" key="1">
    <source>
        <dbReference type="EMBL" id="OWK05127.1"/>
    </source>
</evidence>
<organism evidence="1 2">
    <name type="scientific">Cervus elaphus hippelaphus</name>
    <name type="common">European red deer</name>
    <dbReference type="NCBI Taxonomy" id="46360"/>
    <lineage>
        <taxon>Eukaryota</taxon>
        <taxon>Metazoa</taxon>
        <taxon>Chordata</taxon>
        <taxon>Craniata</taxon>
        <taxon>Vertebrata</taxon>
        <taxon>Euteleostomi</taxon>
        <taxon>Mammalia</taxon>
        <taxon>Eutheria</taxon>
        <taxon>Laurasiatheria</taxon>
        <taxon>Artiodactyla</taxon>
        <taxon>Ruminantia</taxon>
        <taxon>Pecora</taxon>
        <taxon>Cervidae</taxon>
        <taxon>Cervinae</taxon>
        <taxon>Cervus</taxon>
    </lineage>
</organism>
<accession>A0A212CGJ0</accession>
<protein>
    <submittedName>
        <fullName evidence="1">Uncharacterized protein</fullName>
    </submittedName>
</protein>
<gene>
    <name evidence="1" type="ORF">Celaphus_00002588</name>
</gene>
<dbReference type="AlphaFoldDB" id="A0A212CGJ0"/>